<accession>C8V5C2</accession>
<dbReference type="OrthoDB" id="4161285at2759"/>
<dbReference type="EMBL" id="BN001302">
    <property type="protein sequence ID" value="CBF74734.1"/>
    <property type="molecule type" value="Genomic_DNA"/>
</dbReference>
<keyword evidence="4" id="KW-1185">Reference proteome</keyword>
<dbReference type="OMA" id="KTMQRKT"/>
<evidence type="ECO:0000256" key="2">
    <source>
        <dbReference type="SAM" id="MobiDB-lite"/>
    </source>
</evidence>
<evidence type="ECO:0000313" key="4">
    <source>
        <dbReference type="Proteomes" id="UP000000560"/>
    </source>
</evidence>
<dbReference type="eggNOG" id="ENOG502RNQK">
    <property type="taxonomic scope" value="Eukaryota"/>
</dbReference>
<keyword evidence="1" id="KW-0175">Coiled coil</keyword>
<dbReference type="InParanoid" id="Q5AQ97"/>
<dbReference type="GeneID" id="3684132"/>
<gene>
    <name evidence="3" type="ORF">ANIA_09533</name>
</gene>
<proteinExistence type="predicted"/>
<evidence type="ECO:0000256" key="1">
    <source>
        <dbReference type="SAM" id="Coils"/>
    </source>
</evidence>
<evidence type="ECO:0000313" key="3">
    <source>
        <dbReference type="EMBL" id="CBF74734.1"/>
    </source>
</evidence>
<dbReference type="HOGENOM" id="CLU_115908_0_0_1"/>
<dbReference type="STRING" id="227321.Q5AQ97"/>
<accession>Q5AQ97</accession>
<dbReference type="Proteomes" id="UP000000560">
    <property type="component" value="Chromosome II"/>
</dbReference>
<dbReference type="RefSeq" id="XP_868915.1">
    <property type="nucleotide sequence ID" value="XM_863822.1"/>
</dbReference>
<protein>
    <submittedName>
        <fullName evidence="3">Uncharacterized protein</fullName>
    </submittedName>
</protein>
<reference evidence="4" key="2">
    <citation type="journal article" date="2009" name="Fungal Genet. Biol.">
        <title>The 2008 update of the Aspergillus nidulans genome annotation: a community effort.</title>
        <authorList>
            <person name="Wortman J.R."/>
            <person name="Gilsenan J.M."/>
            <person name="Joardar V."/>
            <person name="Deegan J."/>
            <person name="Clutterbuck J."/>
            <person name="Andersen M.R."/>
            <person name="Archer D."/>
            <person name="Bencina M."/>
            <person name="Braus G."/>
            <person name="Coutinho P."/>
            <person name="von Dohren H."/>
            <person name="Doonan J."/>
            <person name="Driessen A.J."/>
            <person name="Durek P."/>
            <person name="Espeso E."/>
            <person name="Fekete E."/>
            <person name="Flipphi M."/>
            <person name="Estrada C.G."/>
            <person name="Geysens S."/>
            <person name="Goldman G."/>
            <person name="de Groot P.W."/>
            <person name="Hansen K."/>
            <person name="Harris S.D."/>
            <person name="Heinekamp T."/>
            <person name="Helmstaedt K."/>
            <person name="Henrissat B."/>
            <person name="Hofmann G."/>
            <person name="Homan T."/>
            <person name="Horio T."/>
            <person name="Horiuchi H."/>
            <person name="James S."/>
            <person name="Jones M."/>
            <person name="Karaffa L."/>
            <person name="Karanyi Z."/>
            <person name="Kato M."/>
            <person name="Keller N."/>
            <person name="Kelly D.E."/>
            <person name="Kiel J.A."/>
            <person name="Kim J.M."/>
            <person name="van der Klei I.J."/>
            <person name="Klis F.M."/>
            <person name="Kovalchuk A."/>
            <person name="Krasevec N."/>
            <person name="Kubicek C.P."/>
            <person name="Liu B."/>
            <person name="Maccabe A."/>
            <person name="Meyer V."/>
            <person name="Mirabito P."/>
            <person name="Miskei M."/>
            <person name="Mos M."/>
            <person name="Mullins J."/>
            <person name="Nelson D.R."/>
            <person name="Nielsen J."/>
            <person name="Oakley B.R."/>
            <person name="Osmani S.A."/>
            <person name="Pakula T."/>
            <person name="Paszewski A."/>
            <person name="Paulsen I."/>
            <person name="Pilsyk S."/>
            <person name="Pocsi I."/>
            <person name="Punt P.J."/>
            <person name="Ram A.F."/>
            <person name="Ren Q."/>
            <person name="Robellet X."/>
            <person name="Robson G."/>
            <person name="Seiboth B."/>
            <person name="van Solingen P."/>
            <person name="Specht T."/>
            <person name="Sun J."/>
            <person name="Taheri-Talesh N."/>
            <person name="Takeshita N."/>
            <person name="Ussery D."/>
            <person name="vanKuyk P.A."/>
            <person name="Visser H."/>
            <person name="van de Vondervoort P.J."/>
            <person name="de Vries R.P."/>
            <person name="Walton J."/>
            <person name="Xiang X."/>
            <person name="Xiong Y."/>
            <person name="Zeng A.P."/>
            <person name="Brandt B.W."/>
            <person name="Cornell M.J."/>
            <person name="van den Hondel C.A."/>
            <person name="Visser J."/>
            <person name="Oliver S.G."/>
            <person name="Turner G."/>
        </authorList>
    </citation>
    <scope>GENOME REANNOTATION</scope>
    <source>
        <strain evidence="4">FGSC A4 / ATCC 38163 / CBS 112.46 / NRRL 194 / M139</strain>
    </source>
</reference>
<feature type="region of interest" description="Disordered" evidence="2">
    <location>
        <begin position="1"/>
        <end position="57"/>
    </location>
</feature>
<sequence length="140" mass="15633">MDQLPLSPPAESASSADTGLVPLDSPIRTTPIHELLPDIRVPSSPHQPHRYNPVTCAPIDADDKRVRSEIDQLRKDFPTPDAALQAQEQAARELRQKLDDAEKKREEVQRAMDKKIKERNTELKVLEKFQDGKGPALAAP</sequence>
<dbReference type="AlphaFoldDB" id="Q5AQ97"/>
<reference evidence="4" key="1">
    <citation type="journal article" date="2005" name="Nature">
        <title>Sequencing of Aspergillus nidulans and comparative analysis with A. fumigatus and A. oryzae.</title>
        <authorList>
            <person name="Galagan J.E."/>
            <person name="Calvo S.E."/>
            <person name="Cuomo C."/>
            <person name="Ma L.J."/>
            <person name="Wortman J.R."/>
            <person name="Batzoglou S."/>
            <person name="Lee S.I."/>
            <person name="Basturkmen M."/>
            <person name="Spevak C.C."/>
            <person name="Clutterbuck J."/>
            <person name="Kapitonov V."/>
            <person name="Jurka J."/>
            <person name="Scazzocchio C."/>
            <person name="Farman M."/>
            <person name="Butler J."/>
            <person name="Purcell S."/>
            <person name="Harris S."/>
            <person name="Braus G.H."/>
            <person name="Draht O."/>
            <person name="Busch S."/>
            <person name="D'Enfert C."/>
            <person name="Bouchier C."/>
            <person name="Goldman G.H."/>
            <person name="Bell-Pedersen D."/>
            <person name="Griffiths-Jones S."/>
            <person name="Doonan J.H."/>
            <person name="Yu J."/>
            <person name="Vienken K."/>
            <person name="Pain A."/>
            <person name="Freitag M."/>
            <person name="Selker E.U."/>
            <person name="Archer D.B."/>
            <person name="Penalva M.A."/>
            <person name="Oakley B.R."/>
            <person name="Momany M."/>
            <person name="Tanaka T."/>
            <person name="Kumagai T."/>
            <person name="Asai K."/>
            <person name="Machida M."/>
            <person name="Nierman W.C."/>
            <person name="Denning D.W."/>
            <person name="Caddick M."/>
            <person name="Hynes M."/>
            <person name="Paoletti M."/>
            <person name="Fischer R."/>
            <person name="Miller B."/>
            <person name="Dyer P."/>
            <person name="Sachs M.S."/>
            <person name="Osmani S.A."/>
            <person name="Birren B.W."/>
        </authorList>
    </citation>
    <scope>NUCLEOTIDE SEQUENCE [LARGE SCALE GENOMIC DNA]</scope>
    <source>
        <strain evidence="4">FGSC A4 / ATCC 38163 / CBS 112.46 / NRRL 194 / M139</strain>
    </source>
</reference>
<name>Q5AQ97_EMENI</name>
<feature type="coiled-coil region" evidence="1">
    <location>
        <begin position="84"/>
        <end position="121"/>
    </location>
</feature>
<organism evidence="3 4">
    <name type="scientific">Emericella nidulans (strain FGSC A4 / ATCC 38163 / CBS 112.46 / NRRL 194 / M139)</name>
    <name type="common">Aspergillus nidulans</name>
    <dbReference type="NCBI Taxonomy" id="227321"/>
    <lineage>
        <taxon>Eukaryota</taxon>
        <taxon>Fungi</taxon>
        <taxon>Dikarya</taxon>
        <taxon>Ascomycota</taxon>
        <taxon>Pezizomycotina</taxon>
        <taxon>Eurotiomycetes</taxon>
        <taxon>Eurotiomycetidae</taxon>
        <taxon>Eurotiales</taxon>
        <taxon>Aspergillaceae</taxon>
        <taxon>Aspergillus</taxon>
        <taxon>Aspergillus subgen. Nidulantes</taxon>
    </lineage>
</organism>
<dbReference type="KEGG" id="ani:ANIA_09533"/>